<dbReference type="EMBL" id="JADWDJ010000012">
    <property type="protein sequence ID" value="KAG5272958.1"/>
    <property type="molecule type" value="Genomic_DNA"/>
</dbReference>
<feature type="region of interest" description="Disordered" evidence="1">
    <location>
        <begin position="46"/>
        <end position="75"/>
    </location>
</feature>
<name>A0AAV6GCV6_9TELE</name>
<proteinExistence type="predicted"/>
<dbReference type="Proteomes" id="UP000823561">
    <property type="component" value="Chromosome 12"/>
</dbReference>
<evidence type="ECO:0000313" key="3">
    <source>
        <dbReference type="Proteomes" id="UP000823561"/>
    </source>
</evidence>
<protein>
    <submittedName>
        <fullName evidence="2">Uncharacterized protein</fullName>
    </submittedName>
</protein>
<accession>A0AAV6GCV6</accession>
<reference evidence="2" key="1">
    <citation type="submission" date="2020-10" db="EMBL/GenBank/DDBJ databases">
        <title>Chromosome-scale genome assembly of the Allis shad, Alosa alosa.</title>
        <authorList>
            <person name="Margot Z."/>
            <person name="Christophe K."/>
            <person name="Cabau C."/>
            <person name="Louis A."/>
            <person name="Berthelot C."/>
            <person name="Parey E."/>
            <person name="Roest Crollius H."/>
            <person name="Montfort J."/>
            <person name="Robinson-Rechavi M."/>
            <person name="Bucao C."/>
            <person name="Bouchez O."/>
            <person name="Gislard M."/>
            <person name="Lluch J."/>
            <person name="Milhes M."/>
            <person name="Lampietro C."/>
            <person name="Lopez Roques C."/>
            <person name="Donnadieu C."/>
            <person name="Braasch I."/>
            <person name="Desvignes T."/>
            <person name="Postlethwait J."/>
            <person name="Bobe J."/>
            <person name="Guiguen Y."/>
        </authorList>
    </citation>
    <scope>NUCLEOTIDE SEQUENCE</scope>
    <source>
        <strain evidence="2">M-15738</strain>
        <tissue evidence="2">Blood</tissue>
    </source>
</reference>
<feature type="region of interest" description="Disordered" evidence="1">
    <location>
        <begin position="128"/>
        <end position="162"/>
    </location>
</feature>
<sequence>MESRGCFMDALRSLWASIRSKVSKRGTKQRRRNLRISKMQAMERMDRKWNRGLNKKVKSEKKSGYKTSKQDRGRARLVASGWKPRGEEGKPARSKVQKKMDITLQALQESRKPLKVQLRAQRPHYLGDMENMEKEKSNQDYRSDEGPQVQAEAPRETNCGHGDAKTNPLIACLPLRGEKACSQKWQDMILGWTPVVQENMEKRCAPLSGKKACSQRWQNMVLQGTPAIQDKMGTQSPACDGEEEPVEGREQEMSLAEQTELPVPVEMSTESSSPTLPELDNDDLEDKVQTENIEEGDAQGMKLLEQAETQGNNRVKQKYYK</sequence>
<keyword evidence="3" id="KW-1185">Reference proteome</keyword>
<feature type="compositionally biased region" description="Basic and acidic residues" evidence="1">
    <location>
        <begin position="60"/>
        <end position="74"/>
    </location>
</feature>
<feature type="region of interest" description="Disordered" evidence="1">
    <location>
        <begin position="232"/>
        <end position="321"/>
    </location>
</feature>
<dbReference type="AlphaFoldDB" id="A0AAV6GCV6"/>
<feature type="compositionally biased region" description="Basic and acidic residues" evidence="1">
    <location>
        <begin position="128"/>
        <end position="145"/>
    </location>
</feature>
<evidence type="ECO:0000256" key="1">
    <source>
        <dbReference type="SAM" id="MobiDB-lite"/>
    </source>
</evidence>
<comment type="caution">
    <text evidence="2">The sequence shown here is derived from an EMBL/GenBank/DDBJ whole genome shotgun (WGS) entry which is preliminary data.</text>
</comment>
<gene>
    <name evidence="2" type="ORF">AALO_G00171150</name>
</gene>
<organism evidence="2 3">
    <name type="scientific">Alosa alosa</name>
    <name type="common">allis shad</name>
    <dbReference type="NCBI Taxonomy" id="278164"/>
    <lineage>
        <taxon>Eukaryota</taxon>
        <taxon>Metazoa</taxon>
        <taxon>Chordata</taxon>
        <taxon>Craniata</taxon>
        <taxon>Vertebrata</taxon>
        <taxon>Euteleostomi</taxon>
        <taxon>Actinopterygii</taxon>
        <taxon>Neopterygii</taxon>
        <taxon>Teleostei</taxon>
        <taxon>Clupei</taxon>
        <taxon>Clupeiformes</taxon>
        <taxon>Clupeoidei</taxon>
        <taxon>Clupeidae</taxon>
        <taxon>Alosa</taxon>
    </lineage>
</organism>
<evidence type="ECO:0000313" key="2">
    <source>
        <dbReference type="EMBL" id="KAG5272958.1"/>
    </source>
</evidence>